<evidence type="ECO:0008006" key="4">
    <source>
        <dbReference type="Google" id="ProtNLM"/>
    </source>
</evidence>
<dbReference type="AlphaFoldDB" id="A0A2K2DJC0"/>
<gene>
    <name evidence="1" type="ORF">BRADI_1g13485v3</name>
</gene>
<dbReference type="PANTHER" id="PTHR36617">
    <property type="entry name" value="PROTEIN, PUTATIVE-RELATED"/>
    <property type="match status" value="1"/>
</dbReference>
<evidence type="ECO:0000313" key="2">
    <source>
        <dbReference type="EnsemblPlants" id="PNT74374"/>
    </source>
</evidence>
<accession>A0A2K2DJC0</accession>
<dbReference type="OrthoDB" id="689430at2759"/>
<dbReference type="Gramene" id="PNT74374">
    <property type="protein sequence ID" value="PNT74374"/>
    <property type="gene ID" value="BRADI_1g13485v3"/>
</dbReference>
<evidence type="ECO:0000313" key="1">
    <source>
        <dbReference type="EMBL" id="PNT74374.1"/>
    </source>
</evidence>
<organism evidence="1">
    <name type="scientific">Brachypodium distachyon</name>
    <name type="common">Purple false brome</name>
    <name type="synonym">Trachynia distachya</name>
    <dbReference type="NCBI Taxonomy" id="15368"/>
    <lineage>
        <taxon>Eukaryota</taxon>
        <taxon>Viridiplantae</taxon>
        <taxon>Streptophyta</taxon>
        <taxon>Embryophyta</taxon>
        <taxon>Tracheophyta</taxon>
        <taxon>Spermatophyta</taxon>
        <taxon>Magnoliopsida</taxon>
        <taxon>Liliopsida</taxon>
        <taxon>Poales</taxon>
        <taxon>Poaceae</taxon>
        <taxon>BOP clade</taxon>
        <taxon>Pooideae</taxon>
        <taxon>Stipodae</taxon>
        <taxon>Brachypodieae</taxon>
        <taxon>Brachypodium</taxon>
    </lineage>
</organism>
<dbReference type="EMBL" id="CM000880">
    <property type="protein sequence ID" value="PNT74374.1"/>
    <property type="molecule type" value="Genomic_DNA"/>
</dbReference>
<reference evidence="1" key="2">
    <citation type="submission" date="2017-06" db="EMBL/GenBank/DDBJ databases">
        <title>WGS assembly of Brachypodium distachyon.</title>
        <authorList>
            <consortium name="The International Brachypodium Initiative"/>
            <person name="Lucas S."/>
            <person name="Harmon-Smith M."/>
            <person name="Lail K."/>
            <person name="Tice H."/>
            <person name="Grimwood J."/>
            <person name="Bruce D."/>
            <person name="Barry K."/>
            <person name="Shu S."/>
            <person name="Lindquist E."/>
            <person name="Wang M."/>
            <person name="Pitluck S."/>
            <person name="Vogel J.P."/>
            <person name="Garvin D.F."/>
            <person name="Mockler T.C."/>
            <person name="Schmutz J."/>
            <person name="Rokhsar D."/>
            <person name="Bevan M.W."/>
        </authorList>
    </citation>
    <scope>NUCLEOTIDE SEQUENCE</scope>
    <source>
        <strain evidence="1">Bd21</strain>
    </source>
</reference>
<protein>
    <recommendedName>
        <fullName evidence="4">Reverse transcriptase zinc-binding domain-containing protein</fullName>
    </recommendedName>
</protein>
<dbReference type="PANTHER" id="PTHR36617:SF15">
    <property type="entry name" value="REVERSE TRANSCRIPTASE ZINC-BINDING DOMAIN-CONTAINING PROTEIN"/>
    <property type="match status" value="1"/>
</dbReference>
<reference evidence="1 2" key="1">
    <citation type="journal article" date="2010" name="Nature">
        <title>Genome sequencing and analysis of the model grass Brachypodium distachyon.</title>
        <authorList>
            <consortium name="International Brachypodium Initiative"/>
        </authorList>
    </citation>
    <scope>NUCLEOTIDE SEQUENCE [LARGE SCALE GENOMIC DNA]</scope>
    <source>
        <strain evidence="1 2">Bd21</strain>
    </source>
</reference>
<dbReference type="InParanoid" id="A0A2K2DJC0"/>
<name>A0A2K2DJC0_BRADI</name>
<dbReference type="EnsemblPlants" id="PNT74374">
    <property type="protein sequence ID" value="PNT74374"/>
    <property type="gene ID" value="BRADI_1g13485v3"/>
</dbReference>
<dbReference type="Proteomes" id="UP000008810">
    <property type="component" value="Chromosome 1"/>
</dbReference>
<proteinExistence type="predicted"/>
<sequence>MAMKKEYGGLGIPNLRDLNAGFTPCDDRLRSTFWKGVMWAGKAAIIGYHWVIGNGRNVRFWEDQWFGGSSLAIQFWDLYIICNEQMAPVSEVWTIMKLGCPFWRTFWPRLIEQWGLLSQILSSIELTDEQDQMMWKLNNSGIYSSQSLYAVVNFREILYNLNLSLTYSLTVW</sequence>
<evidence type="ECO:0000313" key="3">
    <source>
        <dbReference type="Proteomes" id="UP000008810"/>
    </source>
</evidence>
<keyword evidence="3" id="KW-1185">Reference proteome</keyword>
<reference evidence="2" key="3">
    <citation type="submission" date="2018-08" db="UniProtKB">
        <authorList>
            <consortium name="EnsemblPlants"/>
        </authorList>
    </citation>
    <scope>IDENTIFICATION</scope>
    <source>
        <strain evidence="2">cv. Bd21</strain>
    </source>
</reference>